<dbReference type="PANTHER" id="PTHR35274:SF2">
    <property type="entry name" value="E6-LIKE PROTEIN"/>
    <property type="match status" value="1"/>
</dbReference>
<comment type="caution">
    <text evidence="1">The sequence shown here is derived from an EMBL/GenBank/DDBJ whole genome shotgun (WGS) entry which is preliminary data.</text>
</comment>
<dbReference type="AlphaFoldDB" id="A0A834W1S2"/>
<evidence type="ECO:0000313" key="1">
    <source>
        <dbReference type="EMBL" id="KAF7805970.1"/>
    </source>
</evidence>
<gene>
    <name evidence="1" type="ORF">G2W53_038131</name>
</gene>
<dbReference type="EMBL" id="JAAIUW010000012">
    <property type="protein sequence ID" value="KAF7805970.1"/>
    <property type="molecule type" value="Genomic_DNA"/>
</dbReference>
<accession>A0A834W1S2</accession>
<name>A0A834W1S2_9FABA</name>
<dbReference type="Proteomes" id="UP000634136">
    <property type="component" value="Unassembled WGS sequence"/>
</dbReference>
<sequence length="179" mass="21351">MCLPCLTLEKLAHAASIKEFVDRGDAYGLYGTTSLEENNEKKKDTFKTEYPTTTLYSNNNEEEEEEYKNNNNNNEEYYNYNDRSSNSYGNNFNQDRFYSNNNNYYYKNAGYEKQGMSDTRYVENGKYFHDIKGENQNYNNYKAPQRGTNAYYHNNYKYPNEFDTMEEYDKQQESQGYVP</sequence>
<keyword evidence="2" id="KW-1185">Reference proteome</keyword>
<dbReference type="PANTHER" id="PTHR35274">
    <property type="entry name" value="E6-LIKE PROTEIN"/>
    <property type="match status" value="1"/>
</dbReference>
<reference evidence="1" key="1">
    <citation type="submission" date="2020-09" db="EMBL/GenBank/DDBJ databases">
        <title>Genome-Enabled Discovery of Anthraquinone Biosynthesis in Senna tora.</title>
        <authorList>
            <person name="Kang S.-H."/>
            <person name="Pandey R.P."/>
            <person name="Lee C.-M."/>
            <person name="Sim J.-S."/>
            <person name="Jeong J.-T."/>
            <person name="Choi B.-S."/>
            <person name="Jung M."/>
            <person name="Ginzburg D."/>
            <person name="Zhao K."/>
            <person name="Won S.Y."/>
            <person name="Oh T.-J."/>
            <person name="Yu Y."/>
            <person name="Kim N.-H."/>
            <person name="Lee O.R."/>
            <person name="Lee T.-H."/>
            <person name="Bashyal P."/>
            <person name="Kim T.-S."/>
            <person name="Lee W.-H."/>
            <person name="Kawkins C."/>
            <person name="Kim C.-K."/>
            <person name="Kim J.S."/>
            <person name="Ahn B.O."/>
            <person name="Rhee S.Y."/>
            <person name="Sohng J.K."/>
        </authorList>
    </citation>
    <scope>NUCLEOTIDE SEQUENCE</scope>
    <source>
        <tissue evidence="1">Leaf</tissue>
    </source>
</reference>
<organism evidence="1 2">
    <name type="scientific">Senna tora</name>
    <dbReference type="NCBI Taxonomy" id="362788"/>
    <lineage>
        <taxon>Eukaryota</taxon>
        <taxon>Viridiplantae</taxon>
        <taxon>Streptophyta</taxon>
        <taxon>Embryophyta</taxon>
        <taxon>Tracheophyta</taxon>
        <taxon>Spermatophyta</taxon>
        <taxon>Magnoliopsida</taxon>
        <taxon>eudicotyledons</taxon>
        <taxon>Gunneridae</taxon>
        <taxon>Pentapetalae</taxon>
        <taxon>rosids</taxon>
        <taxon>fabids</taxon>
        <taxon>Fabales</taxon>
        <taxon>Fabaceae</taxon>
        <taxon>Caesalpinioideae</taxon>
        <taxon>Cassia clade</taxon>
        <taxon>Senna</taxon>
    </lineage>
</organism>
<protein>
    <submittedName>
        <fullName evidence="1">Protein E6</fullName>
    </submittedName>
</protein>
<evidence type="ECO:0000313" key="2">
    <source>
        <dbReference type="Proteomes" id="UP000634136"/>
    </source>
</evidence>
<proteinExistence type="predicted"/>
<dbReference type="InterPro" id="IPR040290">
    <property type="entry name" value="Prot_E6-like"/>
</dbReference>
<dbReference type="OrthoDB" id="749662at2759"/>